<dbReference type="SMART" id="SM00060">
    <property type="entry name" value="FN3"/>
    <property type="match status" value="1"/>
</dbReference>
<feature type="region of interest" description="Disordered" evidence="1">
    <location>
        <begin position="760"/>
        <end position="826"/>
    </location>
</feature>
<feature type="compositionally biased region" description="Basic and acidic residues" evidence="1">
    <location>
        <begin position="25"/>
        <end position="37"/>
    </location>
</feature>
<dbReference type="CDD" id="cd00063">
    <property type="entry name" value="FN3"/>
    <property type="match status" value="1"/>
</dbReference>
<comment type="caution">
    <text evidence="3">The sequence shown here is derived from an EMBL/GenBank/DDBJ whole genome shotgun (WGS) entry which is preliminary data.</text>
</comment>
<sequence length="1208" mass="135144">MPPFESAVEPAGETEKERKKREKRERKEAKKRAKEEAAMAPADAPGPAPAKKKKKKKKKKIEDDDEDELERLKAAMNDDSGELEASEEELLEELQTDCAVRVQKQARALKARRQVRNMIKTTFAKEYDQEHDRMVYRNKVTGLVQRTKPRLLRDEDLPDPIVYVAPEGYESVPADRKQFALVLTTTSFNDEERLPALPAVVENDHDAIRKHLVNPYVCKYAEEDCLFLKNVSKNVFLTQIDALRDIVKKANQSEKLRTGAGREFKPTGSLLVYVATHVATHRSGGPYFCFSDTSAVSNSSLQRTGMKVSQFCKLIRDIKCREKTVILDCCHVERPPSKEAAKRPVVVYPPSTFYSDVAYKAECRVLGSCKLGGEGRPPEFGEQPPKAVLDQPVLVDRSEDGTYHKGVVSSANEDGTYDVTFADDDLQQSIPRYLLRPRSKEDLAAEAEELRRAELLEKLQRSMKVTTLTSKFIKKTQVAALTTRQRVEAPVPAAAPAPAEAPAPAPAPSDDELCIDQRVEARYHGSDQYYKGVITSVHADYTYDVTYEDGETERNIPRDAIRVVEVLDEAEAPPSPILEEPVKEEVSIVSYEEPRLSLYARICDKLRCCPKMQVNQDDPRNIIVTDEVEQLYARRWCCCEWVSATLSLLPCWCCWSQAKKARKRARKEEKLRIKREGLAKAAASYERALYVEEHSLFGGAVVKALTEAAETDESRVSVESVYNKVTEIVAADIEKRRQVQALEQQTKDQADDDEEKRLLEVSQRASLDDRPLTAEEPEDTTNYEELSTSTLQSIKDPPKDNKATQRKKAEEAKERQQQAKEIRKARQQAIKELAQFRVERKQKLPDALVSQTPQCESSSKCAKQYTTLAMAPALPPAPEPPVAVKTRARSALLQWQDPPFSGTPAVQYDVQSMGTAKFDSGKWAKCGAFTYIARNEFQAPHLVPGMAVYFRVRARNNSGWGAWSESSEKILPVANKLVGLTEAFEEAARRGAPYVLQKMKAAPTVAEAQKLGALQLGAIATKARGFKRKKVAQECATLMLKAMRTFEVEKEVQSRGCLVLGWCFFRHSDVAKKCYEEALQCVEAAAQQFPEDVSVQSYANWALAHLSEAEDDRPSTVGSPAKTFSQLGTPGKFSSLGTPGKFSQLSTPGRTTPGKFSQLSSPGREKLALSPAIDPDIEAYAQWLEDKITREAENVGFLEGRGHSPYKS</sequence>
<keyword evidence="4" id="KW-1185">Reference proteome</keyword>
<dbReference type="Gene3D" id="2.60.40.10">
    <property type="entry name" value="Immunoglobulins"/>
    <property type="match status" value="1"/>
</dbReference>
<feature type="compositionally biased region" description="Polar residues" evidence="1">
    <location>
        <begin position="1138"/>
        <end position="1161"/>
    </location>
</feature>
<dbReference type="InterPro" id="IPR013783">
    <property type="entry name" value="Ig-like_fold"/>
</dbReference>
<feature type="compositionally biased region" description="Pro residues" evidence="1">
    <location>
        <begin position="493"/>
        <end position="507"/>
    </location>
</feature>
<dbReference type="SUPFAM" id="SSF49265">
    <property type="entry name" value="Fibronectin type III"/>
    <property type="match status" value="1"/>
</dbReference>
<organism evidence="3 4">
    <name type="scientific">Pelagomonas calceolata</name>
    <dbReference type="NCBI Taxonomy" id="35677"/>
    <lineage>
        <taxon>Eukaryota</taxon>
        <taxon>Sar</taxon>
        <taxon>Stramenopiles</taxon>
        <taxon>Ochrophyta</taxon>
        <taxon>Pelagophyceae</taxon>
        <taxon>Pelagomonadales</taxon>
        <taxon>Pelagomonadaceae</taxon>
        <taxon>Pelagomonas</taxon>
    </lineage>
</organism>
<feature type="region of interest" description="Disordered" evidence="1">
    <location>
        <begin position="1138"/>
        <end position="1164"/>
    </location>
</feature>
<feature type="compositionally biased region" description="Acidic residues" evidence="1">
    <location>
        <begin position="79"/>
        <end position="89"/>
    </location>
</feature>
<evidence type="ECO:0000313" key="4">
    <source>
        <dbReference type="Proteomes" id="UP000789595"/>
    </source>
</evidence>
<dbReference type="InterPro" id="IPR036116">
    <property type="entry name" value="FN3_sf"/>
</dbReference>
<dbReference type="SMART" id="SM00333">
    <property type="entry name" value="TUDOR"/>
    <property type="match status" value="2"/>
</dbReference>
<evidence type="ECO:0000259" key="2">
    <source>
        <dbReference type="PROSITE" id="PS50853"/>
    </source>
</evidence>
<feature type="compositionally biased region" description="Polar residues" evidence="1">
    <location>
        <begin position="783"/>
        <end position="793"/>
    </location>
</feature>
<dbReference type="AlphaFoldDB" id="A0A8J2SFE1"/>
<dbReference type="InterPro" id="IPR002999">
    <property type="entry name" value="Tudor"/>
</dbReference>
<dbReference type="EMBL" id="CAKKNE010000001">
    <property type="protein sequence ID" value="CAH0364742.1"/>
    <property type="molecule type" value="Genomic_DNA"/>
</dbReference>
<feature type="compositionally biased region" description="Basic and acidic residues" evidence="1">
    <location>
        <begin position="796"/>
        <end position="824"/>
    </location>
</feature>
<evidence type="ECO:0000313" key="3">
    <source>
        <dbReference type="EMBL" id="CAH0364742.1"/>
    </source>
</evidence>
<name>A0A8J2SFE1_9STRA</name>
<feature type="compositionally biased region" description="Basic residues" evidence="1">
    <location>
        <begin position="50"/>
        <end position="59"/>
    </location>
</feature>
<reference evidence="3" key="1">
    <citation type="submission" date="2021-11" db="EMBL/GenBank/DDBJ databases">
        <authorList>
            <consortium name="Genoscope - CEA"/>
            <person name="William W."/>
        </authorList>
    </citation>
    <scope>NUCLEOTIDE SEQUENCE</scope>
</reference>
<dbReference type="Proteomes" id="UP000789595">
    <property type="component" value="Unassembled WGS sequence"/>
</dbReference>
<dbReference type="SUPFAM" id="SSF63748">
    <property type="entry name" value="Tudor/PWWP/MBT"/>
    <property type="match status" value="1"/>
</dbReference>
<accession>A0A8J2SFE1</accession>
<proteinExistence type="predicted"/>
<feature type="region of interest" description="Disordered" evidence="1">
    <location>
        <begin position="1"/>
        <end position="89"/>
    </location>
</feature>
<dbReference type="CDD" id="cd04508">
    <property type="entry name" value="Tudor_SF"/>
    <property type="match status" value="2"/>
</dbReference>
<protein>
    <recommendedName>
        <fullName evidence="2">Fibronectin type-III domain-containing protein</fullName>
    </recommendedName>
</protein>
<dbReference type="PROSITE" id="PS50096">
    <property type="entry name" value="IQ"/>
    <property type="match status" value="1"/>
</dbReference>
<dbReference type="Gene3D" id="2.30.30.140">
    <property type="match status" value="2"/>
</dbReference>
<gene>
    <name evidence="3" type="ORF">PECAL_1P11210</name>
</gene>
<dbReference type="PROSITE" id="PS50853">
    <property type="entry name" value="FN3"/>
    <property type="match status" value="1"/>
</dbReference>
<evidence type="ECO:0000256" key="1">
    <source>
        <dbReference type="SAM" id="MobiDB-lite"/>
    </source>
</evidence>
<dbReference type="InterPro" id="IPR003961">
    <property type="entry name" value="FN3_dom"/>
</dbReference>
<feature type="domain" description="Fibronectin type-III" evidence="2">
    <location>
        <begin position="877"/>
        <end position="974"/>
    </location>
</feature>
<dbReference type="OrthoDB" id="195613at2759"/>
<feature type="region of interest" description="Disordered" evidence="1">
    <location>
        <begin position="489"/>
        <end position="509"/>
    </location>
</feature>